<keyword evidence="3" id="KW-1185">Reference proteome</keyword>
<organism evidence="2 3">
    <name type="scientific">Wickerhamiella sorbophila</name>
    <dbReference type="NCBI Taxonomy" id="45607"/>
    <lineage>
        <taxon>Eukaryota</taxon>
        <taxon>Fungi</taxon>
        <taxon>Dikarya</taxon>
        <taxon>Ascomycota</taxon>
        <taxon>Saccharomycotina</taxon>
        <taxon>Dipodascomycetes</taxon>
        <taxon>Dipodascales</taxon>
        <taxon>Trichomonascaceae</taxon>
        <taxon>Wickerhamiella</taxon>
    </lineage>
</organism>
<dbReference type="PROSITE" id="PS51840">
    <property type="entry name" value="C2_NT"/>
    <property type="match status" value="1"/>
</dbReference>
<reference evidence="2 3" key="1">
    <citation type="submission" date="2017-04" db="EMBL/GenBank/DDBJ databases">
        <title>Genome sequencing of [Candida] sorbophila.</title>
        <authorList>
            <person name="Ahn J.O."/>
        </authorList>
    </citation>
    <scope>NUCLEOTIDE SEQUENCE [LARGE SCALE GENOMIC DNA]</scope>
    <source>
        <strain evidence="2 3">DS02</strain>
    </source>
</reference>
<dbReference type="OrthoDB" id="3365224at2759"/>
<dbReference type="PANTHER" id="PTHR21456:SF1">
    <property type="entry name" value="C2 NT-TYPE DOMAIN-CONTAINING PROTEIN"/>
    <property type="match status" value="1"/>
</dbReference>
<dbReference type="RefSeq" id="XP_024666512.1">
    <property type="nucleotide sequence ID" value="XM_024810744.1"/>
</dbReference>
<dbReference type="Pfam" id="PF10358">
    <property type="entry name" value="NT-C2"/>
    <property type="match status" value="1"/>
</dbReference>
<dbReference type="STRING" id="45607.A0A2T0FNL2"/>
<feature type="domain" description="C2 NT-type" evidence="1">
    <location>
        <begin position="1"/>
        <end position="137"/>
    </location>
</feature>
<dbReference type="AlphaFoldDB" id="A0A2T0FNL2"/>
<gene>
    <name evidence="2" type="ORF">B9G98_04187</name>
</gene>
<evidence type="ECO:0000259" key="1">
    <source>
        <dbReference type="PROSITE" id="PS51840"/>
    </source>
</evidence>
<dbReference type="InterPro" id="IPR019448">
    <property type="entry name" value="NT-C2"/>
</dbReference>
<comment type="caution">
    <text evidence="2">The sequence shown here is derived from an EMBL/GenBank/DDBJ whole genome shotgun (WGS) entry which is preliminary data.</text>
</comment>
<dbReference type="Proteomes" id="UP000238350">
    <property type="component" value="Unassembled WGS sequence"/>
</dbReference>
<sequence length="249" mass="28080">MSLGDKATFEVYFEVTRVVRMPQNSGNVQVKWRVSNASRPETRGHTDFVDIANNQATFNKQSTFSYRMCMGSETKQLKSGNLVIEVIWALPGMSKVTVGSANLNLAQFVNRKDESISVLLDGSRSNCLVTVKLYLDQKKGPTNYKVPDNTAKIVTSDISTVMDVNKKKKSKFFNPESVEEIKKEYLLHWTATPYHINPINALQEVVAGRDGFAGKAKPVVADPYTEREKNQPYQETDIRESLMSWAYPL</sequence>
<evidence type="ECO:0000313" key="3">
    <source>
        <dbReference type="Proteomes" id="UP000238350"/>
    </source>
</evidence>
<dbReference type="PANTHER" id="PTHR21456">
    <property type="entry name" value="FAMILY WITH SEQUENCE SIMILARITY 102"/>
    <property type="match status" value="1"/>
</dbReference>
<dbReference type="InterPro" id="IPR039931">
    <property type="entry name" value="EEIG1/2-like"/>
</dbReference>
<protein>
    <recommendedName>
        <fullName evidence="1">C2 NT-type domain-containing protein</fullName>
    </recommendedName>
</protein>
<dbReference type="EMBL" id="NDIQ01000022">
    <property type="protein sequence ID" value="PRT56567.1"/>
    <property type="molecule type" value="Genomic_DNA"/>
</dbReference>
<dbReference type="GeneID" id="36517935"/>
<name>A0A2T0FNL2_9ASCO</name>
<accession>A0A2T0FNL2</accession>
<proteinExistence type="predicted"/>
<evidence type="ECO:0000313" key="2">
    <source>
        <dbReference type="EMBL" id="PRT56567.1"/>
    </source>
</evidence>